<dbReference type="Proteomes" id="UP000218113">
    <property type="component" value="Unassembled WGS sequence"/>
</dbReference>
<dbReference type="PANTHER" id="PTHR13696">
    <property type="entry name" value="P-LOOP CONTAINING NUCLEOSIDE TRIPHOSPHATE HYDROLASE"/>
    <property type="match status" value="1"/>
</dbReference>
<proteinExistence type="predicted"/>
<dbReference type="Gene3D" id="3.40.50.300">
    <property type="entry name" value="P-loop containing nucleotide triphosphate hydrolases"/>
    <property type="match status" value="1"/>
</dbReference>
<dbReference type="AlphaFoldDB" id="A0A2A4TBJ7"/>
<dbReference type="EMBL" id="NVSR01000001">
    <property type="protein sequence ID" value="PCI30898.1"/>
    <property type="molecule type" value="Genomic_DNA"/>
</dbReference>
<dbReference type="CDD" id="cd02042">
    <property type="entry name" value="ParAB_family"/>
    <property type="match status" value="1"/>
</dbReference>
<sequence length="279" mass="31853">METLTKSEIHIRIAERFKKSVSTIRTIEQENPNKYSIMYDAVFDSVEEYDNTQRKTIIIALLTFKGGSGKSTLANLLASNLSNAVVLNLDISQTASECNAATTVDFSEFDSELNAKEVIEDLKQNYDYIIVDTPGEISGELLDLREHIDHFIIPFSPGKRARETTIETVEQYFGEGTNYFEGDYKLMFILNQYLDDVRLKDDAKKLIASLKEVNIDKKIKFQINMSALKQSRAIATMEDNQMDINSLDETNRVAYRVAKKRINSLCNTIKKNFILEEVE</sequence>
<dbReference type="InterPro" id="IPR027417">
    <property type="entry name" value="P-loop_NTPase"/>
</dbReference>
<gene>
    <name evidence="1" type="ORF">COB67_00140</name>
</gene>
<comment type="caution">
    <text evidence="1">The sequence shown here is derived from an EMBL/GenBank/DDBJ whole genome shotgun (WGS) entry which is preliminary data.</text>
</comment>
<accession>A0A2A4TBJ7</accession>
<evidence type="ECO:0000313" key="1">
    <source>
        <dbReference type="EMBL" id="PCI30898.1"/>
    </source>
</evidence>
<reference evidence="2" key="1">
    <citation type="submission" date="2017-08" db="EMBL/GenBank/DDBJ databases">
        <title>A dynamic microbial community with high functional redundancy inhabits the cold, oxic subseafloor aquifer.</title>
        <authorList>
            <person name="Tully B.J."/>
            <person name="Wheat C.G."/>
            <person name="Glazer B.T."/>
            <person name="Huber J.A."/>
        </authorList>
    </citation>
    <scope>NUCLEOTIDE SEQUENCE [LARGE SCALE GENOMIC DNA]</scope>
</reference>
<dbReference type="PANTHER" id="PTHR13696:SF99">
    <property type="entry name" value="COBYRINIC ACID AC-DIAMIDE SYNTHASE"/>
    <property type="match status" value="1"/>
</dbReference>
<evidence type="ECO:0008006" key="3">
    <source>
        <dbReference type="Google" id="ProtNLM"/>
    </source>
</evidence>
<name>A0A2A4TBJ7_9DELT</name>
<dbReference type="InterPro" id="IPR050678">
    <property type="entry name" value="DNA_Partitioning_ATPase"/>
</dbReference>
<protein>
    <recommendedName>
        <fullName evidence="3">CobQ/CobB/MinD/ParA nucleotide binding domain-containing protein</fullName>
    </recommendedName>
</protein>
<dbReference type="SUPFAM" id="SSF52540">
    <property type="entry name" value="P-loop containing nucleoside triphosphate hydrolases"/>
    <property type="match status" value="1"/>
</dbReference>
<evidence type="ECO:0000313" key="2">
    <source>
        <dbReference type="Proteomes" id="UP000218113"/>
    </source>
</evidence>
<organism evidence="1 2">
    <name type="scientific">SAR324 cluster bacterium</name>
    <dbReference type="NCBI Taxonomy" id="2024889"/>
    <lineage>
        <taxon>Bacteria</taxon>
        <taxon>Deltaproteobacteria</taxon>
        <taxon>SAR324 cluster</taxon>
    </lineage>
</organism>